<dbReference type="Pfam" id="PF12796">
    <property type="entry name" value="Ank_2"/>
    <property type="match status" value="1"/>
</dbReference>
<protein>
    <submittedName>
        <fullName evidence="5">Uncharacterized protein</fullName>
    </submittedName>
</protein>
<feature type="compositionally biased region" description="Basic and acidic residues" evidence="4">
    <location>
        <begin position="355"/>
        <end position="379"/>
    </location>
</feature>
<accession>A0A4D9CWW9</accession>
<feature type="region of interest" description="Disordered" evidence="4">
    <location>
        <begin position="395"/>
        <end position="424"/>
    </location>
</feature>
<dbReference type="EMBL" id="SDOX01000145">
    <property type="protein sequence ID" value="TFJ81099.1"/>
    <property type="molecule type" value="Genomic_DNA"/>
</dbReference>
<feature type="repeat" description="ANK" evidence="3">
    <location>
        <begin position="88"/>
        <end position="120"/>
    </location>
</feature>
<dbReference type="Proteomes" id="UP000355283">
    <property type="component" value="Unassembled WGS sequence"/>
</dbReference>
<dbReference type="SMART" id="SM00248">
    <property type="entry name" value="ANK"/>
    <property type="match status" value="5"/>
</dbReference>
<dbReference type="PANTHER" id="PTHR24173:SF74">
    <property type="entry name" value="ANKYRIN REPEAT DOMAIN-CONTAINING PROTEIN 16"/>
    <property type="match status" value="1"/>
</dbReference>
<dbReference type="Pfam" id="PF13637">
    <property type="entry name" value="Ank_4"/>
    <property type="match status" value="1"/>
</dbReference>
<dbReference type="PROSITE" id="PS50297">
    <property type="entry name" value="ANK_REP_REGION"/>
    <property type="match status" value="1"/>
</dbReference>
<dbReference type="PANTHER" id="PTHR24173">
    <property type="entry name" value="ANKYRIN REPEAT CONTAINING"/>
    <property type="match status" value="1"/>
</dbReference>
<reference evidence="5 6" key="1">
    <citation type="submission" date="2019-01" db="EMBL/GenBank/DDBJ databases">
        <title>Nuclear Genome Assembly of the Microalgal Biofuel strain Nannochloropsis salina CCMP1776.</title>
        <authorList>
            <person name="Hovde B."/>
        </authorList>
    </citation>
    <scope>NUCLEOTIDE SEQUENCE [LARGE SCALE GENOMIC DNA]</scope>
    <source>
        <strain evidence="5 6">CCMP1776</strain>
    </source>
</reference>
<proteinExistence type="predicted"/>
<dbReference type="InterPro" id="IPR036770">
    <property type="entry name" value="Ankyrin_rpt-contain_sf"/>
</dbReference>
<comment type="caution">
    <text evidence="5">The sequence shown here is derived from an EMBL/GenBank/DDBJ whole genome shotgun (WGS) entry which is preliminary data.</text>
</comment>
<keyword evidence="1" id="KW-0677">Repeat</keyword>
<evidence type="ECO:0000256" key="3">
    <source>
        <dbReference type="PROSITE-ProRule" id="PRU00023"/>
    </source>
</evidence>
<dbReference type="PROSITE" id="PS50088">
    <property type="entry name" value="ANK_REPEAT"/>
    <property type="match status" value="2"/>
</dbReference>
<evidence type="ECO:0000313" key="5">
    <source>
        <dbReference type="EMBL" id="TFJ81099.1"/>
    </source>
</evidence>
<gene>
    <name evidence="5" type="ORF">NSK_007742</name>
</gene>
<evidence type="ECO:0000256" key="1">
    <source>
        <dbReference type="ARBA" id="ARBA00022737"/>
    </source>
</evidence>
<evidence type="ECO:0000313" key="6">
    <source>
        <dbReference type="Proteomes" id="UP000355283"/>
    </source>
</evidence>
<dbReference type="OrthoDB" id="188462at2759"/>
<dbReference type="SUPFAM" id="SSF48403">
    <property type="entry name" value="Ankyrin repeat"/>
    <property type="match status" value="1"/>
</dbReference>
<feature type="region of interest" description="Disordered" evidence="4">
    <location>
        <begin position="323"/>
        <end position="379"/>
    </location>
</feature>
<organism evidence="5 6">
    <name type="scientific">Nannochloropsis salina CCMP1776</name>
    <dbReference type="NCBI Taxonomy" id="1027361"/>
    <lineage>
        <taxon>Eukaryota</taxon>
        <taxon>Sar</taxon>
        <taxon>Stramenopiles</taxon>
        <taxon>Ochrophyta</taxon>
        <taxon>Eustigmatophyceae</taxon>
        <taxon>Eustigmatales</taxon>
        <taxon>Monodopsidaceae</taxon>
        <taxon>Microchloropsis</taxon>
        <taxon>Microchloropsis salina</taxon>
    </lineage>
</organism>
<keyword evidence="2 3" id="KW-0040">ANK repeat</keyword>
<evidence type="ECO:0000256" key="2">
    <source>
        <dbReference type="ARBA" id="ARBA00023043"/>
    </source>
</evidence>
<feature type="compositionally biased region" description="Basic and acidic residues" evidence="4">
    <location>
        <begin position="330"/>
        <end position="339"/>
    </location>
</feature>
<evidence type="ECO:0000256" key="4">
    <source>
        <dbReference type="SAM" id="MobiDB-lite"/>
    </source>
</evidence>
<dbReference type="InterPro" id="IPR002110">
    <property type="entry name" value="Ankyrin_rpt"/>
</dbReference>
<feature type="repeat" description="ANK" evidence="3">
    <location>
        <begin position="54"/>
        <end position="86"/>
    </location>
</feature>
<keyword evidence="6" id="KW-1185">Reference proteome</keyword>
<feature type="region of interest" description="Disordered" evidence="4">
    <location>
        <begin position="237"/>
        <end position="256"/>
    </location>
</feature>
<name>A0A4D9CWW9_9STRA</name>
<sequence length="469" mass="49922">MRREQDGSISSANSLGRDIEAHGPDTILYYARAGDLEGMMAMVQEDPSQANYQRIVTPLMWASYCGHAHIVSFLLECGAHIDQAEEGKSRTALYLASGRGHVHVVSLLLEKGANPTLKRKGGWCPLSVAASEGHVGVVRVLLANPKVDVDSRDDDGSTALYRAALWGCAGAIRALLKKGGNPRIPGGGGLLPVGVARARGYRECVDVLEGEERVFGLAKARALRRVRARVVCEEERKGGGRAGEGGVKEGQQGAIPRVDGPVAMLEEGEADESLSPPSSPSPFSALLPGTPPFSFSGHEALPVYLSKRPLFSPLPIVTLHDGEHWEEESEGGKRGKGEGGEGGSEGMTISVSAEASKDRSRAKWGSREEGRGEGRARGKAGESFLWRSWLCGGGGADGEQPGAEGSTPVRRTRPQGCGSAPTGQIHNSFNWAQTSEEERSMECMQSAVVALVVRDMSFDVFLNLVEMIV</sequence>
<dbReference type="Gene3D" id="1.25.40.20">
    <property type="entry name" value="Ankyrin repeat-containing domain"/>
    <property type="match status" value="2"/>
</dbReference>
<dbReference type="AlphaFoldDB" id="A0A4D9CWW9"/>